<evidence type="ECO:0000259" key="2">
    <source>
        <dbReference type="Pfam" id="PF08718"/>
    </source>
</evidence>
<dbReference type="Proteomes" id="UP000077115">
    <property type="component" value="Unassembled WGS sequence"/>
</dbReference>
<dbReference type="GO" id="GO:0005829">
    <property type="term" value="C:cytosol"/>
    <property type="evidence" value="ECO:0007669"/>
    <property type="project" value="TreeGrafter"/>
</dbReference>
<dbReference type="Pfam" id="PF08718">
    <property type="entry name" value="GLTP"/>
    <property type="match status" value="1"/>
</dbReference>
<dbReference type="InterPro" id="IPR014830">
    <property type="entry name" value="Glycolipid_transfer_prot_dom"/>
</dbReference>
<evidence type="ECO:0000256" key="1">
    <source>
        <dbReference type="ARBA" id="ARBA00022448"/>
    </source>
</evidence>
<dbReference type="GO" id="GO:1902387">
    <property type="term" value="F:ceramide 1-phosphate binding"/>
    <property type="evidence" value="ECO:0007669"/>
    <property type="project" value="TreeGrafter"/>
</dbReference>
<dbReference type="VEuPathDB" id="FungiDB:BDEG_24826"/>
<dbReference type="InterPro" id="IPR036497">
    <property type="entry name" value="GLTP_sf"/>
</dbReference>
<evidence type="ECO:0000313" key="4">
    <source>
        <dbReference type="Proteomes" id="UP000077115"/>
    </source>
</evidence>
<gene>
    <name evidence="3" type="ORF">BDEG_24826</name>
</gene>
<proteinExistence type="predicted"/>
<dbReference type="PANTHER" id="PTHR10219">
    <property type="entry name" value="GLYCOLIPID TRANSFER PROTEIN-RELATED"/>
    <property type="match status" value="1"/>
</dbReference>
<reference evidence="3 4" key="1">
    <citation type="submission" date="2006-10" db="EMBL/GenBank/DDBJ databases">
        <title>The Genome Sequence of Batrachochytrium dendrobatidis JEL423.</title>
        <authorList>
            <consortium name="The Broad Institute Genome Sequencing Platform"/>
            <person name="Birren B."/>
            <person name="Lander E."/>
            <person name="Galagan J."/>
            <person name="Cuomo C."/>
            <person name="Devon K."/>
            <person name="Jaffe D."/>
            <person name="Butler J."/>
            <person name="Alvarez P."/>
            <person name="Gnerre S."/>
            <person name="Grabherr M."/>
            <person name="Kleber M."/>
            <person name="Mauceli E."/>
            <person name="Brockman W."/>
            <person name="Young S."/>
            <person name="LaButti K."/>
            <person name="Sykes S."/>
            <person name="DeCaprio D."/>
            <person name="Crawford M."/>
            <person name="Koehrsen M."/>
            <person name="Engels R."/>
            <person name="Montgomery P."/>
            <person name="Pearson M."/>
            <person name="Howarth C."/>
            <person name="Larson L."/>
            <person name="White J."/>
            <person name="O'Leary S."/>
            <person name="Kodira C."/>
            <person name="Zeng Q."/>
            <person name="Yandava C."/>
            <person name="Alvarado L."/>
            <person name="Longcore J."/>
            <person name="James T."/>
        </authorList>
    </citation>
    <scope>NUCLEOTIDE SEQUENCE [LARGE SCALE GENOMIC DNA]</scope>
    <source>
        <strain evidence="3 4">JEL423</strain>
    </source>
</reference>
<protein>
    <recommendedName>
        <fullName evidence="2">Glycolipid transfer protein domain-containing protein</fullName>
    </recommendedName>
</protein>
<dbReference type="GO" id="GO:0016020">
    <property type="term" value="C:membrane"/>
    <property type="evidence" value="ECO:0007669"/>
    <property type="project" value="TreeGrafter"/>
</dbReference>
<dbReference type="FunFam" id="1.10.3520.10:FF:000001">
    <property type="entry name" value="Pleckstrin domain-containing family A member 8"/>
    <property type="match status" value="1"/>
</dbReference>
<keyword evidence="1" id="KW-0813">Transport</keyword>
<accession>A0A177WM43</accession>
<reference evidence="3 4" key="2">
    <citation type="submission" date="2016-05" db="EMBL/GenBank/DDBJ databases">
        <title>Lineage-specific infection strategies underlie the spectrum of fungal disease in amphibians.</title>
        <authorList>
            <person name="Cuomo C.A."/>
            <person name="Farrer R.A."/>
            <person name="James T."/>
            <person name="Longcore J."/>
            <person name="Birren B."/>
        </authorList>
    </citation>
    <scope>NUCLEOTIDE SEQUENCE [LARGE SCALE GENOMIC DNA]</scope>
    <source>
        <strain evidence="3 4">JEL423</strain>
    </source>
</reference>
<organism evidence="3 4">
    <name type="scientific">Batrachochytrium dendrobatidis (strain JEL423)</name>
    <dbReference type="NCBI Taxonomy" id="403673"/>
    <lineage>
        <taxon>Eukaryota</taxon>
        <taxon>Fungi</taxon>
        <taxon>Fungi incertae sedis</taxon>
        <taxon>Chytridiomycota</taxon>
        <taxon>Chytridiomycota incertae sedis</taxon>
        <taxon>Chytridiomycetes</taxon>
        <taxon>Rhizophydiales</taxon>
        <taxon>Rhizophydiales incertae sedis</taxon>
        <taxon>Batrachochytrium</taxon>
    </lineage>
</organism>
<dbReference type="Gene3D" id="1.10.3520.10">
    <property type="entry name" value="Glycolipid transfer protein"/>
    <property type="match status" value="1"/>
</dbReference>
<dbReference type="STRING" id="403673.A0A177WM43"/>
<dbReference type="eggNOG" id="KOG3221">
    <property type="taxonomic scope" value="Eukaryota"/>
</dbReference>
<dbReference type="EMBL" id="DS022305">
    <property type="protein sequence ID" value="OAJ41188.1"/>
    <property type="molecule type" value="Genomic_DNA"/>
</dbReference>
<dbReference type="SUPFAM" id="SSF110004">
    <property type="entry name" value="Glycolipid transfer protein, GLTP"/>
    <property type="match status" value="1"/>
</dbReference>
<evidence type="ECO:0000313" key="3">
    <source>
        <dbReference type="EMBL" id="OAJ41188.1"/>
    </source>
</evidence>
<name>A0A177WM43_BATDL</name>
<dbReference type="GO" id="GO:1902388">
    <property type="term" value="F:ceramide 1-phosphate transfer activity"/>
    <property type="evidence" value="ECO:0007669"/>
    <property type="project" value="TreeGrafter"/>
</dbReference>
<feature type="domain" description="Glycolipid transfer protein" evidence="2">
    <location>
        <begin position="24"/>
        <end position="161"/>
    </location>
</feature>
<dbReference type="OrthoDB" id="205255at2759"/>
<sequence length="197" mass="21888">MATFFDELPSSYTTVTISNADNAISTVQFLDSTHSLTRLFNNLGSAFSIVSTDMHGNITKIRASYDKDPTKCGTLQELVKTKLAAKETTGVDALLWLKRGLQFTASGLRRNLNNPTEELSVSFNKAYEGGLSKHHNFMIRNVFSLAMKVCPSRADFYAKLAGSDPAKMKEQLEAWLAALEKQVAIIDEFLRTLNIEK</sequence>
<dbReference type="PANTHER" id="PTHR10219:SF25">
    <property type="entry name" value="PLECKSTRIN HOMOLOGY DOMAIN-CONTAINING FAMILY A MEMBER 8"/>
    <property type="match status" value="1"/>
</dbReference>
<dbReference type="AlphaFoldDB" id="A0A177WM43"/>